<gene>
    <name evidence="1" type="ORF">DY262_08395</name>
</gene>
<organism evidence="1 2">
    <name type="scientific">Hydrogenophaga borbori</name>
    <dbReference type="NCBI Taxonomy" id="2294117"/>
    <lineage>
        <taxon>Bacteria</taxon>
        <taxon>Pseudomonadati</taxon>
        <taxon>Pseudomonadota</taxon>
        <taxon>Betaproteobacteria</taxon>
        <taxon>Burkholderiales</taxon>
        <taxon>Comamonadaceae</taxon>
        <taxon>Hydrogenophaga</taxon>
    </lineage>
</organism>
<protein>
    <submittedName>
        <fullName evidence="1">Uncharacterized protein</fullName>
    </submittedName>
</protein>
<evidence type="ECO:0000313" key="1">
    <source>
        <dbReference type="EMBL" id="RFP80446.1"/>
    </source>
</evidence>
<comment type="caution">
    <text evidence="1">The sequence shown here is derived from an EMBL/GenBank/DDBJ whole genome shotgun (WGS) entry which is preliminary data.</text>
</comment>
<dbReference type="EMBL" id="QVLS01000003">
    <property type="protein sequence ID" value="RFP80446.1"/>
    <property type="molecule type" value="Genomic_DNA"/>
</dbReference>
<keyword evidence="2" id="KW-1185">Reference proteome</keyword>
<evidence type="ECO:0000313" key="2">
    <source>
        <dbReference type="Proteomes" id="UP000261931"/>
    </source>
</evidence>
<sequence>MFEALLAYFVELGVQGDMALPVDPQRGDSLDRLLEWLAPVVPEGQPLAPAMTQDAEGELAPMSARAFASALSATLHGQLAEACREPVEDVLPQEVQWRRCIEGVLCCLVDGVFPDTHEFRGALARLVRVKNELGAVQAKEQPLMQLARQLEAAYLGHRERMLALDGLGLWQEEGSGDQRRAYAAIAARLDKAFTPKGVPKGPFDVEAEEVEGFVAVHTIAGAPSLAPHQILHRWLTETPVPRYLSDPVFRALARYCMRAQLQAAAQAPL</sequence>
<dbReference type="Proteomes" id="UP000261931">
    <property type="component" value="Unassembled WGS sequence"/>
</dbReference>
<name>A0A372EM27_9BURK</name>
<dbReference type="RefSeq" id="WP_116958468.1">
    <property type="nucleotide sequence ID" value="NZ_QVLS01000003.1"/>
</dbReference>
<dbReference type="AlphaFoldDB" id="A0A372EM27"/>
<accession>A0A372EM27</accession>
<reference evidence="1 2" key="1">
    <citation type="submission" date="2018-08" db="EMBL/GenBank/DDBJ databases">
        <title>Hydrogenophaga sp. LA-38 isolated from sludge.</title>
        <authorList>
            <person name="Im W.-T."/>
        </authorList>
    </citation>
    <scope>NUCLEOTIDE SEQUENCE [LARGE SCALE GENOMIC DNA]</scope>
    <source>
        <strain evidence="1 2">LA-38</strain>
    </source>
</reference>
<proteinExistence type="predicted"/>